<evidence type="ECO:0000313" key="11">
    <source>
        <dbReference type="RefSeq" id="XP_071921327.1"/>
    </source>
</evidence>
<dbReference type="Gene3D" id="1.20.1510.10">
    <property type="entry name" value="Cation efflux protein transmembrane domain"/>
    <property type="match status" value="2"/>
</dbReference>
<dbReference type="Proteomes" id="UP001652660">
    <property type="component" value="Chromosome 1e"/>
</dbReference>
<name>A0ABM4VP66_COFAR</name>
<feature type="region of interest" description="Disordered" evidence="6">
    <location>
        <begin position="321"/>
        <end position="347"/>
    </location>
</feature>
<proteinExistence type="predicted"/>
<dbReference type="PANTHER" id="PTHR43840">
    <property type="entry name" value="MITOCHONDRIAL METAL TRANSPORTER 1-RELATED"/>
    <property type="match status" value="1"/>
</dbReference>
<dbReference type="GeneID" id="113717723"/>
<evidence type="ECO:0000256" key="5">
    <source>
        <dbReference type="ARBA" id="ARBA00023136"/>
    </source>
</evidence>
<dbReference type="PANTHER" id="PTHR43840:SF15">
    <property type="entry name" value="MITOCHONDRIAL METAL TRANSPORTER 1-RELATED"/>
    <property type="match status" value="1"/>
</dbReference>
<dbReference type="InterPro" id="IPR050291">
    <property type="entry name" value="CDF_Transporter"/>
</dbReference>
<dbReference type="InterPro" id="IPR002524">
    <property type="entry name" value="Cation_efflux"/>
</dbReference>
<dbReference type="InterPro" id="IPR027470">
    <property type="entry name" value="Cation_efflux_CTD"/>
</dbReference>
<feature type="domain" description="Cation efflux protein transmembrane" evidence="8">
    <location>
        <begin position="149"/>
        <end position="239"/>
    </location>
</feature>
<evidence type="ECO:0000256" key="2">
    <source>
        <dbReference type="ARBA" id="ARBA00022448"/>
    </source>
</evidence>
<evidence type="ECO:0000256" key="4">
    <source>
        <dbReference type="ARBA" id="ARBA00022989"/>
    </source>
</evidence>
<dbReference type="InterPro" id="IPR036837">
    <property type="entry name" value="Cation_efflux_CTD_sf"/>
</dbReference>
<evidence type="ECO:0000256" key="7">
    <source>
        <dbReference type="SAM" id="Phobius"/>
    </source>
</evidence>
<dbReference type="InterPro" id="IPR027469">
    <property type="entry name" value="Cation_efflux_TMD_sf"/>
</dbReference>
<keyword evidence="2" id="KW-0813">Transport</keyword>
<dbReference type="Pfam" id="PF16916">
    <property type="entry name" value="ZT_dimer"/>
    <property type="match status" value="1"/>
</dbReference>
<dbReference type="Pfam" id="PF01545">
    <property type="entry name" value="Cation_efflux"/>
    <property type="match status" value="1"/>
</dbReference>
<dbReference type="RefSeq" id="XP_071921327.1">
    <property type="nucleotide sequence ID" value="XM_072065226.1"/>
</dbReference>
<reference evidence="10" key="1">
    <citation type="journal article" date="2025" name="Foods">
        <title>Unveiling the Microbial Signatures of Arabica Coffee Cherries: Insights into Ripeness Specific Diversity, Functional Traits, and Implications for Quality and Safety.</title>
        <authorList>
            <consortium name="RefSeq"/>
            <person name="Tenea G.N."/>
            <person name="Cifuentes V."/>
            <person name="Reyes P."/>
            <person name="Cevallos-Vallejos M."/>
        </authorList>
    </citation>
    <scope>NUCLEOTIDE SEQUENCE [LARGE SCALE GENOMIC DNA]</scope>
</reference>
<keyword evidence="10" id="KW-1185">Reference proteome</keyword>
<evidence type="ECO:0000259" key="8">
    <source>
        <dbReference type="Pfam" id="PF01545"/>
    </source>
</evidence>
<reference evidence="11" key="2">
    <citation type="submission" date="2025-08" db="UniProtKB">
        <authorList>
            <consortium name="RefSeq"/>
        </authorList>
    </citation>
    <scope>IDENTIFICATION</scope>
    <source>
        <tissue evidence="11">Leaves</tissue>
    </source>
</reference>
<evidence type="ECO:0000259" key="9">
    <source>
        <dbReference type="Pfam" id="PF16916"/>
    </source>
</evidence>
<accession>A0ABM4VP66</accession>
<evidence type="ECO:0000256" key="3">
    <source>
        <dbReference type="ARBA" id="ARBA00022692"/>
    </source>
</evidence>
<feature type="transmembrane region" description="Helical" evidence="7">
    <location>
        <begin position="147"/>
        <end position="168"/>
    </location>
</feature>
<comment type="subcellular location">
    <subcellularLocation>
        <location evidence="1">Membrane</location>
        <topology evidence="1">Multi-pass membrane protein</topology>
    </subcellularLocation>
</comment>
<dbReference type="InterPro" id="IPR058533">
    <property type="entry name" value="Cation_efflux_TM"/>
</dbReference>
<keyword evidence="4 7" id="KW-1133">Transmembrane helix</keyword>
<feature type="transmembrane region" description="Helical" evidence="7">
    <location>
        <begin position="189"/>
        <end position="211"/>
    </location>
</feature>
<keyword evidence="3 7" id="KW-0812">Transmembrane</keyword>
<feature type="domain" description="Cation efflux protein cytoplasmic" evidence="9">
    <location>
        <begin position="247"/>
        <end position="320"/>
    </location>
</feature>
<dbReference type="SUPFAM" id="SSF161111">
    <property type="entry name" value="Cation efflux protein transmembrane domain-like"/>
    <property type="match status" value="1"/>
</dbReference>
<protein>
    <submittedName>
        <fullName evidence="11">Metal tolerance protein C1 isoform X3</fullName>
    </submittedName>
</protein>
<evidence type="ECO:0000313" key="10">
    <source>
        <dbReference type="Proteomes" id="UP001652660"/>
    </source>
</evidence>
<evidence type="ECO:0000256" key="6">
    <source>
        <dbReference type="SAM" id="MobiDB-lite"/>
    </source>
</evidence>
<sequence>MRIRLLKNLASTIIIHKKTLWLLGIGGRGRTTNFNPVIGALTLSSSPHQNDHSLAYIENPNFKISKRWHIGHSDHHRDHEDDLLSGKEGERIFRLGLASDVGLAAGKALTGYLSGSTAIIADAAHSVSDVVMVNLRLLEPLEFQLRFWLLLEVLHGMLWMFCWLYWITKRAGERANSRLMKANAWHHRADAVSSVVALIGVGGSILGVRFLDPLAGLVVSGMILKTGLETGYESVLELVDAAIPSQLMEPYRNAILQVEGVKGCNHLRGRRAGSFLYLDVNVEVDPFSSVSAAHDVGENVRRKIQQSHPEIAEVFIHIEPSSSGIPPVHSATEEDGKSNENPSGSLECSDVEDIVSNILSSKFAEKLTVQRITRHMLQGRILLQIEVTMPPDMLIRDAVKVAEEAEKVIFEAVPNNVSISMQLRLAHATPNLHYEWKESDNGSRVTSP</sequence>
<evidence type="ECO:0000256" key="1">
    <source>
        <dbReference type="ARBA" id="ARBA00004141"/>
    </source>
</evidence>
<gene>
    <name evidence="11" type="primary">LOC113717723</name>
</gene>
<dbReference type="SUPFAM" id="SSF160240">
    <property type="entry name" value="Cation efflux protein cytoplasmic domain-like"/>
    <property type="match status" value="1"/>
</dbReference>
<organism evidence="10 11">
    <name type="scientific">Coffea arabica</name>
    <name type="common">Arabian coffee</name>
    <dbReference type="NCBI Taxonomy" id="13443"/>
    <lineage>
        <taxon>Eukaryota</taxon>
        <taxon>Viridiplantae</taxon>
        <taxon>Streptophyta</taxon>
        <taxon>Embryophyta</taxon>
        <taxon>Tracheophyta</taxon>
        <taxon>Spermatophyta</taxon>
        <taxon>Magnoliopsida</taxon>
        <taxon>eudicotyledons</taxon>
        <taxon>Gunneridae</taxon>
        <taxon>Pentapetalae</taxon>
        <taxon>asterids</taxon>
        <taxon>lamiids</taxon>
        <taxon>Gentianales</taxon>
        <taxon>Rubiaceae</taxon>
        <taxon>Ixoroideae</taxon>
        <taxon>Gardenieae complex</taxon>
        <taxon>Bertiereae - Coffeeae clade</taxon>
        <taxon>Coffeeae</taxon>
        <taxon>Coffea</taxon>
    </lineage>
</organism>
<dbReference type="Gene3D" id="3.30.70.1350">
    <property type="entry name" value="Cation efflux protein, cytoplasmic domain"/>
    <property type="match status" value="2"/>
</dbReference>
<keyword evidence="5 7" id="KW-0472">Membrane</keyword>
<dbReference type="NCBIfam" id="TIGR01297">
    <property type="entry name" value="CDF"/>
    <property type="match status" value="1"/>
</dbReference>